<evidence type="ECO:0000259" key="2">
    <source>
        <dbReference type="Pfam" id="PF06985"/>
    </source>
</evidence>
<sequence length="269" mass="30764">MRLLRTDRLEVVDFLGQDIPPYAILSHTWAEEEVTLQDVQQGLSQSRLGYDKVTGACAVAVQDGFEYIWIDTCCIDKTSSSELSEAINSMFKWYSDAEVCYAFLRDVKADEDPHWQWSAFRRSRWFTRGWTLQELIAPGVVYFYGADWKLIGCRDKLLNVIVQVTNINPHYFVTGELSEFSAAQKMSWAANRHTTRPEDEAYCLLGLFDINMPLLYGEGERAFQRLQEEILRQSEDDSLFSHMQDQILATSPPTSLPPGTTFCPPTTTS</sequence>
<dbReference type="EMBL" id="JAUEPN010000006">
    <property type="protein sequence ID" value="KAK3292807.1"/>
    <property type="molecule type" value="Genomic_DNA"/>
</dbReference>
<dbReference type="Pfam" id="PF26640">
    <property type="entry name" value="DUF8212"/>
    <property type="match status" value="1"/>
</dbReference>
<dbReference type="PANTHER" id="PTHR10622">
    <property type="entry name" value="HET DOMAIN-CONTAINING PROTEIN"/>
    <property type="match status" value="1"/>
</dbReference>
<feature type="domain" description="Heterokaryon incompatibility" evidence="2">
    <location>
        <begin position="22"/>
        <end position="111"/>
    </location>
</feature>
<dbReference type="RefSeq" id="XP_062656321.1">
    <property type="nucleotide sequence ID" value="XM_062805340.1"/>
</dbReference>
<gene>
    <name evidence="4" type="ORF">B0H64DRAFT_418743</name>
</gene>
<dbReference type="InterPro" id="IPR010730">
    <property type="entry name" value="HET"/>
</dbReference>
<keyword evidence="5" id="KW-1185">Reference proteome</keyword>
<protein>
    <submittedName>
        <fullName evidence="4">Heterokaryon incompatibility protein-domain-containing protein</fullName>
    </submittedName>
</protein>
<comment type="caution">
    <text evidence="4">The sequence shown here is derived from an EMBL/GenBank/DDBJ whole genome shotgun (WGS) entry which is preliminary data.</text>
</comment>
<reference evidence="4" key="2">
    <citation type="submission" date="2023-06" db="EMBL/GenBank/DDBJ databases">
        <authorList>
            <consortium name="Lawrence Berkeley National Laboratory"/>
            <person name="Haridas S."/>
            <person name="Hensen N."/>
            <person name="Bonometti L."/>
            <person name="Westerberg I."/>
            <person name="Brannstrom I.O."/>
            <person name="Guillou S."/>
            <person name="Cros-Aarteil S."/>
            <person name="Calhoun S."/>
            <person name="Kuo A."/>
            <person name="Mondo S."/>
            <person name="Pangilinan J."/>
            <person name="Riley R."/>
            <person name="Labutti K."/>
            <person name="Andreopoulos B."/>
            <person name="Lipzen A."/>
            <person name="Chen C."/>
            <person name="Yanf M."/>
            <person name="Daum C."/>
            <person name="Ng V."/>
            <person name="Clum A."/>
            <person name="Steindorff A."/>
            <person name="Ohm R."/>
            <person name="Martin F."/>
            <person name="Silar P."/>
            <person name="Natvig D."/>
            <person name="Lalanne C."/>
            <person name="Gautier V."/>
            <person name="Ament-Velasquez S.L."/>
            <person name="Kruys A."/>
            <person name="Hutchinson M.I."/>
            <person name="Powell A.J."/>
            <person name="Barry K."/>
            <person name="Miller A.N."/>
            <person name="Grigoriev I.V."/>
            <person name="Debuchy R."/>
            <person name="Gladieux P."/>
            <person name="Thoren M.H."/>
            <person name="Johannesson H."/>
        </authorList>
    </citation>
    <scope>NUCLEOTIDE SEQUENCE</scope>
    <source>
        <strain evidence="4">CBS 168.71</strain>
    </source>
</reference>
<reference evidence="4" key="1">
    <citation type="journal article" date="2023" name="Mol. Phylogenet. Evol.">
        <title>Genome-scale phylogeny and comparative genomics of the fungal order Sordariales.</title>
        <authorList>
            <person name="Hensen N."/>
            <person name="Bonometti L."/>
            <person name="Westerberg I."/>
            <person name="Brannstrom I.O."/>
            <person name="Guillou S."/>
            <person name="Cros-Aarteil S."/>
            <person name="Calhoun S."/>
            <person name="Haridas S."/>
            <person name="Kuo A."/>
            <person name="Mondo S."/>
            <person name="Pangilinan J."/>
            <person name="Riley R."/>
            <person name="LaButti K."/>
            <person name="Andreopoulos B."/>
            <person name="Lipzen A."/>
            <person name="Chen C."/>
            <person name="Yan M."/>
            <person name="Daum C."/>
            <person name="Ng V."/>
            <person name="Clum A."/>
            <person name="Steindorff A."/>
            <person name="Ohm R.A."/>
            <person name="Martin F."/>
            <person name="Silar P."/>
            <person name="Natvig D.O."/>
            <person name="Lalanne C."/>
            <person name="Gautier V."/>
            <person name="Ament-Velasquez S.L."/>
            <person name="Kruys A."/>
            <person name="Hutchinson M.I."/>
            <person name="Powell A.J."/>
            <person name="Barry K."/>
            <person name="Miller A.N."/>
            <person name="Grigoriev I.V."/>
            <person name="Debuchy R."/>
            <person name="Gladieux P."/>
            <person name="Hiltunen Thoren M."/>
            <person name="Johannesson H."/>
        </authorList>
    </citation>
    <scope>NUCLEOTIDE SEQUENCE</scope>
    <source>
        <strain evidence="4">CBS 168.71</strain>
    </source>
</reference>
<dbReference type="InterPro" id="IPR058525">
    <property type="entry name" value="DUF8212"/>
</dbReference>
<feature type="domain" description="DUF8212" evidence="3">
    <location>
        <begin position="221"/>
        <end position="242"/>
    </location>
</feature>
<organism evidence="4 5">
    <name type="scientific">Chaetomium fimeti</name>
    <dbReference type="NCBI Taxonomy" id="1854472"/>
    <lineage>
        <taxon>Eukaryota</taxon>
        <taxon>Fungi</taxon>
        <taxon>Dikarya</taxon>
        <taxon>Ascomycota</taxon>
        <taxon>Pezizomycotina</taxon>
        <taxon>Sordariomycetes</taxon>
        <taxon>Sordariomycetidae</taxon>
        <taxon>Sordariales</taxon>
        <taxon>Chaetomiaceae</taxon>
        <taxon>Chaetomium</taxon>
    </lineage>
</organism>
<dbReference type="GeneID" id="87842288"/>
<accession>A0AAE0HA53</accession>
<proteinExistence type="predicted"/>
<feature type="region of interest" description="Disordered" evidence="1">
    <location>
        <begin position="250"/>
        <end position="269"/>
    </location>
</feature>
<dbReference type="AlphaFoldDB" id="A0AAE0HA53"/>
<dbReference type="Pfam" id="PF06985">
    <property type="entry name" value="HET"/>
    <property type="match status" value="1"/>
</dbReference>
<evidence type="ECO:0000259" key="3">
    <source>
        <dbReference type="Pfam" id="PF26640"/>
    </source>
</evidence>
<evidence type="ECO:0000313" key="5">
    <source>
        <dbReference type="Proteomes" id="UP001278766"/>
    </source>
</evidence>
<dbReference type="PANTHER" id="PTHR10622:SF10">
    <property type="entry name" value="HET DOMAIN-CONTAINING PROTEIN"/>
    <property type="match status" value="1"/>
</dbReference>
<name>A0AAE0HA53_9PEZI</name>
<evidence type="ECO:0000256" key="1">
    <source>
        <dbReference type="SAM" id="MobiDB-lite"/>
    </source>
</evidence>
<evidence type="ECO:0000313" key="4">
    <source>
        <dbReference type="EMBL" id="KAK3292807.1"/>
    </source>
</evidence>
<dbReference type="Proteomes" id="UP001278766">
    <property type="component" value="Unassembled WGS sequence"/>
</dbReference>